<keyword evidence="3" id="KW-1185">Reference proteome</keyword>
<dbReference type="GO" id="GO:0016787">
    <property type="term" value="F:hydrolase activity"/>
    <property type="evidence" value="ECO:0007669"/>
    <property type="project" value="InterPro"/>
</dbReference>
<gene>
    <name evidence="2" type="ORF">GPY61_12490</name>
</gene>
<dbReference type="Pfam" id="PF06439">
    <property type="entry name" value="3keto-disac_hyd"/>
    <property type="match status" value="1"/>
</dbReference>
<dbReference type="EMBL" id="WSES01000003">
    <property type="protein sequence ID" value="MVW60748.1"/>
    <property type="molecule type" value="Genomic_DNA"/>
</dbReference>
<proteinExistence type="predicted"/>
<dbReference type="Proteomes" id="UP000443353">
    <property type="component" value="Unassembled WGS sequence"/>
</dbReference>
<accession>A0A7X3FZF7</accession>
<sequence length="307" mass="33942">MRPWIASCHLFRYPGRESIAGFHMLCWRPAVQRFVHMETVMPRYRMFAAILAATMFSASPFARAQPGPCAATRAAMALTPQQKAEGWTVLWDGTSTDAWRSVKSDRFPEHGWRTCDGLLTMAGKGGEESRGGGDIITRKRYADFELTLDARLTPGANSGVKIFTQPNLAPIDKVTGKPAAVGSAIGLEFQLLDDERHPDAKLGRNGNRTIGSLYDLIPAAKDKVSAPIGQWNHVRILSQGNTVTFWLNGRKTVEFERGSAAFREAVAASKFRDIPGFGEWADGHILLQDHGDEVAFRHILIRDLHGK</sequence>
<evidence type="ECO:0000259" key="1">
    <source>
        <dbReference type="Pfam" id="PF06439"/>
    </source>
</evidence>
<evidence type="ECO:0000313" key="2">
    <source>
        <dbReference type="EMBL" id="MVW60748.1"/>
    </source>
</evidence>
<protein>
    <submittedName>
        <fullName evidence="2">DUF1080 domain-containing protein</fullName>
    </submittedName>
</protein>
<evidence type="ECO:0000313" key="3">
    <source>
        <dbReference type="Proteomes" id="UP000443353"/>
    </source>
</evidence>
<dbReference type="AlphaFoldDB" id="A0A7X3FZF7"/>
<dbReference type="Gene3D" id="2.60.120.560">
    <property type="entry name" value="Exo-inulinase, domain 1"/>
    <property type="match status" value="1"/>
</dbReference>
<feature type="domain" description="3-keto-alpha-glucoside-1,2-lyase/3-keto-2-hydroxy-glucal hydratase" evidence="1">
    <location>
        <begin position="86"/>
        <end position="302"/>
    </location>
</feature>
<dbReference type="InterPro" id="IPR010496">
    <property type="entry name" value="AL/BT2_dom"/>
</dbReference>
<name>A0A7X3FZF7_9BURK</name>
<comment type="caution">
    <text evidence="2">The sequence shown here is derived from an EMBL/GenBank/DDBJ whole genome shotgun (WGS) entry which is preliminary data.</text>
</comment>
<reference evidence="2 3" key="1">
    <citation type="submission" date="2019-12" db="EMBL/GenBank/DDBJ databases">
        <authorList>
            <person name="Li C."/>
            <person name="Zhao J."/>
        </authorList>
    </citation>
    <scope>NUCLEOTIDE SEQUENCE [LARGE SCALE GENOMIC DNA]</scope>
    <source>
        <strain evidence="2 3">NEAU-DD11</strain>
    </source>
</reference>
<organism evidence="2 3">
    <name type="scientific">Massilia cellulosiltytica</name>
    <dbReference type="NCBI Taxonomy" id="2683234"/>
    <lineage>
        <taxon>Bacteria</taxon>
        <taxon>Pseudomonadati</taxon>
        <taxon>Pseudomonadota</taxon>
        <taxon>Betaproteobacteria</taxon>
        <taxon>Burkholderiales</taxon>
        <taxon>Oxalobacteraceae</taxon>
        <taxon>Telluria group</taxon>
        <taxon>Massilia</taxon>
    </lineage>
</organism>